<dbReference type="PANTHER" id="PTHR12169">
    <property type="entry name" value="ATPASE N2B"/>
    <property type="match status" value="1"/>
</dbReference>
<evidence type="ECO:0000313" key="5">
    <source>
        <dbReference type="RefSeq" id="XP_018318592.1"/>
    </source>
</evidence>
<keyword evidence="2" id="KW-0547">Nucleotide-binding</keyword>
<dbReference type="Gene3D" id="3.40.50.300">
    <property type="entry name" value="P-loop containing nucleotide triphosphate hydrolases"/>
    <property type="match status" value="1"/>
</dbReference>
<evidence type="ECO:0000256" key="3">
    <source>
        <dbReference type="ARBA" id="ARBA00022840"/>
    </source>
</evidence>
<dbReference type="InterPro" id="IPR005654">
    <property type="entry name" value="ATPase_AFG1-like"/>
</dbReference>
<dbReference type="KEGG" id="apln:108732343"/>
<dbReference type="Pfam" id="PF03969">
    <property type="entry name" value="AFG1_ATPase"/>
    <property type="match status" value="1"/>
</dbReference>
<dbReference type="OrthoDB" id="548867at2759"/>
<reference evidence="5" key="1">
    <citation type="submission" date="2025-08" db="UniProtKB">
        <authorList>
            <consortium name="RefSeq"/>
        </authorList>
    </citation>
    <scope>IDENTIFICATION</scope>
    <source>
        <tissue evidence="5">Entire body</tissue>
    </source>
</reference>
<evidence type="ECO:0000256" key="1">
    <source>
        <dbReference type="ARBA" id="ARBA00010322"/>
    </source>
</evidence>
<dbReference type="RefSeq" id="XP_018318592.1">
    <property type="nucleotide sequence ID" value="XM_018463090.2"/>
</dbReference>
<dbReference type="GO" id="GO:0005524">
    <property type="term" value="F:ATP binding"/>
    <property type="evidence" value="ECO:0007669"/>
    <property type="project" value="UniProtKB-KW"/>
</dbReference>
<protein>
    <submittedName>
        <fullName evidence="5">ATPase N2B isoform X1</fullName>
    </submittedName>
</protein>
<name>A0A1W4WDR5_AGRPL</name>
<proteinExistence type="inferred from homology"/>
<dbReference type="InParanoid" id="A0A1W4WDR5"/>
<keyword evidence="3" id="KW-0067">ATP-binding</keyword>
<dbReference type="AlphaFoldDB" id="A0A1W4WDR5"/>
<dbReference type="SUPFAM" id="SSF52540">
    <property type="entry name" value="P-loop containing nucleoside triphosphate hydrolases"/>
    <property type="match status" value="1"/>
</dbReference>
<dbReference type="GO" id="GO:0016887">
    <property type="term" value="F:ATP hydrolysis activity"/>
    <property type="evidence" value="ECO:0007669"/>
    <property type="project" value="InterPro"/>
</dbReference>
<evidence type="ECO:0000256" key="2">
    <source>
        <dbReference type="ARBA" id="ARBA00022741"/>
    </source>
</evidence>
<comment type="similarity">
    <text evidence="1">Belongs to the AFG1 ATPase family.</text>
</comment>
<organism evidence="4 5">
    <name type="scientific">Agrilus planipennis</name>
    <name type="common">Emerald ash borer</name>
    <name type="synonym">Agrilus marcopoli</name>
    <dbReference type="NCBI Taxonomy" id="224129"/>
    <lineage>
        <taxon>Eukaryota</taxon>
        <taxon>Metazoa</taxon>
        <taxon>Ecdysozoa</taxon>
        <taxon>Arthropoda</taxon>
        <taxon>Hexapoda</taxon>
        <taxon>Insecta</taxon>
        <taxon>Pterygota</taxon>
        <taxon>Neoptera</taxon>
        <taxon>Endopterygota</taxon>
        <taxon>Coleoptera</taxon>
        <taxon>Polyphaga</taxon>
        <taxon>Elateriformia</taxon>
        <taxon>Buprestoidea</taxon>
        <taxon>Buprestidae</taxon>
        <taxon>Agrilinae</taxon>
        <taxon>Agrilus</taxon>
    </lineage>
</organism>
<accession>A0A1W4WDR5</accession>
<dbReference type="Proteomes" id="UP000192223">
    <property type="component" value="Unplaced"/>
</dbReference>
<dbReference type="GO" id="GO:0005739">
    <property type="term" value="C:mitochondrion"/>
    <property type="evidence" value="ECO:0007669"/>
    <property type="project" value="TreeGrafter"/>
</dbReference>
<keyword evidence="4" id="KW-1185">Reference proteome</keyword>
<evidence type="ECO:0000313" key="4">
    <source>
        <dbReference type="Proteomes" id="UP000192223"/>
    </source>
</evidence>
<dbReference type="FunCoup" id="A0A1W4WDR5">
    <property type="interactions" value="2207"/>
</dbReference>
<dbReference type="STRING" id="224129.A0A1W4WDR5"/>
<gene>
    <name evidence="5" type="primary">LOC108732343</name>
</gene>
<dbReference type="GeneID" id="108732343"/>
<dbReference type="InterPro" id="IPR027417">
    <property type="entry name" value="P-loop_NTPase"/>
</dbReference>
<dbReference type="PANTHER" id="PTHR12169:SF6">
    <property type="entry name" value="AFG1-LIKE ATPASE"/>
    <property type="match status" value="1"/>
</dbReference>
<dbReference type="NCBIfam" id="NF040713">
    <property type="entry name" value="ZapE"/>
    <property type="match status" value="1"/>
</dbReference>
<sequence>MIDVHKKIHETKTLVAPNLDYEKSKPFDPIPIVADAINSKAWLICFDEFQVTDIADAMILKRLFTQLFDNGTVVVATSNRPPDDLYKNGLQRSNFLPFIPILKSRCQVLSLDSGIDYRLRISSNETKYFVNNDEAVDEIFKYLCSRETDCVRPRTFNIQERNVSFQKTCGRILDATFDELCNRPLGANDYLLLTQFFHTVIIRDFPQLTLSSRSQTRRFITMIDTFYDNKVRVVINAQVPLKDLFLRQKPDNLHLSDENRMLMDDLKVSQEDATANVFTGDEEIFAFDRTSSRLAEMQTKEYWDRTKV</sequence>